<evidence type="ECO:0000313" key="2">
    <source>
        <dbReference type="Proteomes" id="UP000813462"/>
    </source>
</evidence>
<sequence length="114" mass="12276">MNGTLQNFDFSSFLHLLCLDLQRNNLGGTIPSNIGMLSNLSTNSLNGFLPLSLANFTQLGGQIPKDIGNLKFLVSLVADTNHFNGPLPPSLRNLINLQALRVSMNQVSGSIHAT</sequence>
<dbReference type="Proteomes" id="UP000813462">
    <property type="component" value="Unassembled WGS sequence"/>
</dbReference>
<dbReference type="EMBL" id="JAEACU010000003">
    <property type="protein sequence ID" value="KAH7537834.1"/>
    <property type="molecule type" value="Genomic_DNA"/>
</dbReference>
<reference evidence="1" key="1">
    <citation type="journal article" date="2021" name="Front. Plant Sci.">
        <title>Chromosome-Scale Genome Assembly for Chinese Sour Jujube and Insights Into Its Genome Evolution and Domestication Signature.</title>
        <authorList>
            <person name="Shen L.-Y."/>
            <person name="Luo H."/>
            <person name="Wang X.-L."/>
            <person name="Wang X.-M."/>
            <person name="Qiu X.-J."/>
            <person name="Liu H."/>
            <person name="Zhou S.-S."/>
            <person name="Jia K.-H."/>
            <person name="Nie S."/>
            <person name="Bao Y.-T."/>
            <person name="Zhang R.-G."/>
            <person name="Yun Q.-Z."/>
            <person name="Chai Y.-H."/>
            <person name="Lu J.-Y."/>
            <person name="Li Y."/>
            <person name="Zhao S.-W."/>
            <person name="Mao J.-F."/>
            <person name="Jia S.-G."/>
            <person name="Mao Y.-M."/>
        </authorList>
    </citation>
    <scope>NUCLEOTIDE SEQUENCE</scope>
    <source>
        <strain evidence="1">AT0</strain>
        <tissue evidence="1">Leaf</tissue>
    </source>
</reference>
<evidence type="ECO:0000313" key="1">
    <source>
        <dbReference type="EMBL" id="KAH7537834.1"/>
    </source>
</evidence>
<dbReference type="SUPFAM" id="SSF52058">
    <property type="entry name" value="L domain-like"/>
    <property type="match status" value="1"/>
</dbReference>
<comment type="caution">
    <text evidence="1">The sequence shown here is derived from an EMBL/GenBank/DDBJ whole genome shotgun (WGS) entry which is preliminary data.</text>
</comment>
<dbReference type="InterPro" id="IPR052592">
    <property type="entry name" value="LRR-RLK"/>
</dbReference>
<accession>A0A978VQK9</accession>
<dbReference type="Gene3D" id="3.80.10.10">
    <property type="entry name" value="Ribonuclease Inhibitor"/>
    <property type="match status" value="2"/>
</dbReference>
<dbReference type="Pfam" id="PF00560">
    <property type="entry name" value="LRR_1"/>
    <property type="match status" value="1"/>
</dbReference>
<dbReference type="AlphaFoldDB" id="A0A978VQK9"/>
<name>A0A978VQK9_ZIZJJ</name>
<gene>
    <name evidence="1" type="ORF">FEM48_Zijuj03G0135200</name>
</gene>
<protein>
    <submittedName>
        <fullName evidence="1">Uncharacterized protein</fullName>
    </submittedName>
</protein>
<dbReference type="InterPro" id="IPR032675">
    <property type="entry name" value="LRR_dom_sf"/>
</dbReference>
<organism evidence="1 2">
    <name type="scientific">Ziziphus jujuba var. spinosa</name>
    <dbReference type="NCBI Taxonomy" id="714518"/>
    <lineage>
        <taxon>Eukaryota</taxon>
        <taxon>Viridiplantae</taxon>
        <taxon>Streptophyta</taxon>
        <taxon>Embryophyta</taxon>
        <taxon>Tracheophyta</taxon>
        <taxon>Spermatophyta</taxon>
        <taxon>Magnoliopsida</taxon>
        <taxon>eudicotyledons</taxon>
        <taxon>Gunneridae</taxon>
        <taxon>Pentapetalae</taxon>
        <taxon>rosids</taxon>
        <taxon>fabids</taxon>
        <taxon>Rosales</taxon>
        <taxon>Rhamnaceae</taxon>
        <taxon>Paliureae</taxon>
        <taxon>Ziziphus</taxon>
    </lineage>
</organism>
<dbReference type="PANTHER" id="PTHR48054">
    <property type="entry name" value="RECEPTOR KINASE-LIKE PROTEIN XA21"/>
    <property type="match status" value="1"/>
</dbReference>
<proteinExistence type="predicted"/>
<dbReference type="PANTHER" id="PTHR48054:SF94">
    <property type="entry name" value="LEUCINE-RICH REPEAT RECEPTOR-LIKE PROTEIN FASCIATED EAR2"/>
    <property type="match status" value="1"/>
</dbReference>
<dbReference type="InterPro" id="IPR001611">
    <property type="entry name" value="Leu-rich_rpt"/>
</dbReference>